<sequence length="244" mass="28340">MLMTDSDKCDEIVEKMASTIQQLLDLSELVEFFKAQNLYLKPISRITVTVQLPVLKDPNKIISNWDIIEKLKRLVAPAQFTTIKVSKSSLEFVRFEAEFDNRDLMLRALKILDNANLKMIGFFDTFKVKAAEAKSEFPTRYAWDSFFRDAANMDETRPGERPDTVRLEKLPCKWFQGYPTSLDFALFRSVLHLKGYWSRDSAVTATEGIAVQPPQRYKNFDENFTNITSNAMEQQKLFFIEFKT</sequence>
<dbReference type="Pfam" id="PF25015">
    <property type="entry name" value="RBD_AKAP-17A"/>
    <property type="match status" value="1"/>
</dbReference>
<protein>
    <submittedName>
        <fullName evidence="2">Uncharacterized protein</fullName>
    </submittedName>
</protein>
<dbReference type="PANTHER" id="PTHR12484">
    <property type="entry name" value="B-LYMPHOCYTE ANTIGEN-RELATED"/>
    <property type="match status" value="1"/>
</dbReference>
<proteinExistence type="predicted"/>
<dbReference type="AlphaFoldDB" id="A0A915IMZ7"/>
<reference evidence="2" key="1">
    <citation type="submission" date="2022-11" db="UniProtKB">
        <authorList>
            <consortium name="WormBaseParasite"/>
        </authorList>
    </citation>
    <scope>IDENTIFICATION</scope>
</reference>
<name>A0A915IMZ7_ROMCU</name>
<dbReference type="WBParaSite" id="nRc.2.0.1.t15249-RA">
    <property type="protein sequence ID" value="nRc.2.0.1.t15249-RA"/>
    <property type="gene ID" value="nRc.2.0.1.g15249"/>
</dbReference>
<accession>A0A915IMZ7</accession>
<dbReference type="Proteomes" id="UP000887565">
    <property type="component" value="Unplaced"/>
</dbReference>
<evidence type="ECO:0000313" key="1">
    <source>
        <dbReference type="Proteomes" id="UP000887565"/>
    </source>
</evidence>
<dbReference type="InterPro" id="IPR056852">
    <property type="entry name" value="AK17A/B"/>
</dbReference>
<evidence type="ECO:0000313" key="2">
    <source>
        <dbReference type="WBParaSite" id="nRc.2.0.1.t15249-RA"/>
    </source>
</evidence>
<keyword evidence="1" id="KW-1185">Reference proteome</keyword>
<organism evidence="1 2">
    <name type="scientific">Romanomermis culicivorax</name>
    <name type="common">Nematode worm</name>
    <dbReference type="NCBI Taxonomy" id="13658"/>
    <lineage>
        <taxon>Eukaryota</taxon>
        <taxon>Metazoa</taxon>
        <taxon>Ecdysozoa</taxon>
        <taxon>Nematoda</taxon>
        <taxon>Enoplea</taxon>
        <taxon>Dorylaimia</taxon>
        <taxon>Mermithida</taxon>
        <taxon>Mermithoidea</taxon>
        <taxon>Mermithidae</taxon>
        <taxon>Romanomermis</taxon>
    </lineage>
</organism>
<dbReference type="PANTHER" id="PTHR12484:SF4">
    <property type="entry name" value="A-KINASE ANCHOR PROTEIN 17A"/>
    <property type="match status" value="1"/>
</dbReference>